<feature type="domain" description="HD" evidence="1">
    <location>
        <begin position="34"/>
        <end position="118"/>
    </location>
</feature>
<name>A0ABZ2LAJ5_9BACT</name>
<dbReference type="InterPro" id="IPR003607">
    <property type="entry name" value="HD/PDEase_dom"/>
</dbReference>
<dbReference type="CDD" id="cd00077">
    <property type="entry name" value="HDc"/>
    <property type="match status" value="1"/>
</dbReference>
<proteinExistence type="predicted"/>
<dbReference type="Proteomes" id="UP001374803">
    <property type="component" value="Chromosome"/>
</dbReference>
<sequence>MILPNRIAGVRIPDSQLAREATELAHACSEPTIFNHVVRTYVFAELAAQKLDVRHDLEVLYVASVLHDLGLTERFAADERFEVDGADAARTFLLERGVDVARTALIWDAIALHTTVGIADRKEPEVALVHLGTQLDVVGVTVKSSQMHVRDLPSEALEEILTVLPRLGIQQALGDAVGRLLVKKPHTAYFTFATDIARRHVPNFREPSYYESLKMGCFRD</sequence>
<dbReference type="Gene3D" id="1.10.3210.10">
    <property type="entry name" value="Hypothetical protein af1432"/>
    <property type="match status" value="1"/>
</dbReference>
<organism evidence="2 3">
    <name type="scientific">Pendulispora rubella</name>
    <dbReference type="NCBI Taxonomy" id="2741070"/>
    <lineage>
        <taxon>Bacteria</taxon>
        <taxon>Pseudomonadati</taxon>
        <taxon>Myxococcota</taxon>
        <taxon>Myxococcia</taxon>
        <taxon>Myxococcales</taxon>
        <taxon>Sorangiineae</taxon>
        <taxon>Pendulisporaceae</taxon>
        <taxon>Pendulispora</taxon>
    </lineage>
</organism>
<gene>
    <name evidence="2" type="ORF">LVJ94_11960</name>
</gene>
<evidence type="ECO:0000259" key="1">
    <source>
        <dbReference type="Pfam" id="PF01966"/>
    </source>
</evidence>
<dbReference type="PANTHER" id="PTHR35569">
    <property type="entry name" value="CYANAMIDE HYDRATASE DDI2-RELATED"/>
    <property type="match status" value="1"/>
</dbReference>
<reference evidence="2" key="1">
    <citation type="submission" date="2021-12" db="EMBL/GenBank/DDBJ databases">
        <title>Discovery of the Pendulisporaceae a myxobacterial family with distinct sporulation behavior and unique specialized metabolism.</title>
        <authorList>
            <person name="Garcia R."/>
            <person name="Popoff A."/>
            <person name="Bader C.D."/>
            <person name="Loehr J."/>
            <person name="Walesch S."/>
            <person name="Walt C."/>
            <person name="Boldt J."/>
            <person name="Bunk B."/>
            <person name="Haeckl F.J.F.P.J."/>
            <person name="Gunesch A.P."/>
            <person name="Birkelbach J."/>
            <person name="Nuebel U."/>
            <person name="Pietschmann T."/>
            <person name="Bach T."/>
            <person name="Mueller R."/>
        </authorList>
    </citation>
    <scope>NUCLEOTIDE SEQUENCE</scope>
    <source>
        <strain evidence="2">MSr11367</strain>
    </source>
</reference>
<keyword evidence="3" id="KW-1185">Reference proteome</keyword>
<dbReference type="InterPro" id="IPR006674">
    <property type="entry name" value="HD_domain"/>
</dbReference>
<dbReference type="RefSeq" id="WP_394837613.1">
    <property type="nucleotide sequence ID" value="NZ_CP089929.1"/>
</dbReference>
<dbReference type="Pfam" id="PF01966">
    <property type="entry name" value="HD"/>
    <property type="match status" value="1"/>
</dbReference>
<dbReference type="SUPFAM" id="SSF109604">
    <property type="entry name" value="HD-domain/PDEase-like"/>
    <property type="match status" value="1"/>
</dbReference>
<dbReference type="EMBL" id="CP089983">
    <property type="protein sequence ID" value="WXB07942.1"/>
    <property type="molecule type" value="Genomic_DNA"/>
</dbReference>
<protein>
    <submittedName>
        <fullName evidence="2">HD domain-containing protein</fullName>
    </submittedName>
</protein>
<dbReference type="PANTHER" id="PTHR35569:SF1">
    <property type="entry name" value="CYANAMIDE HYDRATASE DDI2-RELATED"/>
    <property type="match status" value="1"/>
</dbReference>
<accession>A0ABZ2LAJ5</accession>
<evidence type="ECO:0000313" key="2">
    <source>
        <dbReference type="EMBL" id="WXB07942.1"/>
    </source>
</evidence>
<evidence type="ECO:0000313" key="3">
    <source>
        <dbReference type="Proteomes" id="UP001374803"/>
    </source>
</evidence>